<keyword evidence="3" id="KW-0519">Myristate</keyword>
<name>A0A8S3IC41_9BILA</name>
<comment type="similarity">
    <text evidence="1">Belongs to the dymeclin family.</text>
</comment>
<evidence type="ECO:0000313" key="5">
    <source>
        <dbReference type="EMBL" id="CAF5195432.1"/>
    </source>
</evidence>
<dbReference type="Pfam" id="PF09742">
    <property type="entry name" value="Dymeclin"/>
    <property type="match status" value="1"/>
</dbReference>
<reference evidence="5" key="1">
    <citation type="submission" date="2021-02" db="EMBL/GenBank/DDBJ databases">
        <authorList>
            <person name="Nowell W R."/>
        </authorList>
    </citation>
    <scope>NUCLEOTIDE SEQUENCE</scope>
</reference>
<dbReference type="GO" id="GO:0005794">
    <property type="term" value="C:Golgi apparatus"/>
    <property type="evidence" value="ECO:0007669"/>
    <property type="project" value="TreeGrafter"/>
</dbReference>
<dbReference type="AlphaFoldDB" id="A0A8S3IC41"/>
<dbReference type="PANTHER" id="PTHR12895">
    <property type="entry name" value="DYMECLIN"/>
    <property type="match status" value="1"/>
</dbReference>
<comment type="caution">
    <text evidence="5">The sequence shown here is derived from an EMBL/GenBank/DDBJ whole genome shotgun (WGS) entry which is preliminary data.</text>
</comment>
<gene>
    <name evidence="5" type="ORF">GIL414_LOCUS74678</name>
</gene>
<sequence>MVLEIINSCLTHTLQHNINLIYTLLYNRDIFDNYRTHPNFQDILQNIDIVIVYFADKVDKLEQRSTEYVKEALEMGAKQFPLDRLKKFPELKFKYVEEEQPEDFFVPYVWTLVYKSCNLYWSSESILIFKQQPSLISQ</sequence>
<organism evidence="5 6">
    <name type="scientific">Rotaria magnacalcarata</name>
    <dbReference type="NCBI Taxonomy" id="392030"/>
    <lineage>
        <taxon>Eukaryota</taxon>
        <taxon>Metazoa</taxon>
        <taxon>Spiralia</taxon>
        <taxon>Gnathifera</taxon>
        <taxon>Rotifera</taxon>
        <taxon>Eurotatoria</taxon>
        <taxon>Bdelloidea</taxon>
        <taxon>Philodinida</taxon>
        <taxon>Philodinidae</taxon>
        <taxon>Rotaria</taxon>
    </lineage>
</organism>
<dbReference type="Proteomes" id="UP000681720">
    <property type="component" value="Unassembled WGS sequence"/>
</dbReference>
<evidence type="ECO:0000313" key="6">
    <source>
        <dbReference type="Proteomes" id="UP000681720"/>
    </source>
</evidence>
<protein>
    <recommendedName>
        <fullName evidence="2">Dymeclin</fullName>
    </recommendedName>
</protein>
<accession>A0A8S3IC41</accession>
<dbReference type="PANTHER" id="PTHR12895:SF9">
    <property type="entry name" value="DYMECLIN"/>
    <property type="match status" value="1"/>
</dbReference>
<evidence type="ECO:0000256" key="2">
    <source>
        <dbReference type="ARBA" id="ARBA00015736"/>
    </source>
</evidence>
<proteinExistence type="inferred from homology"/>
<keyword evidence="4" id="KW-0449">Lipoprotein</keyword>
<dbReference type="InterPro" id="IPR019142">
    <property type="entry name" value="Dymeclin"/>
</dbReference>
<dbReference type="GO" id="GO:0007030">
    <property type="term" value="P:Golgi organization"/>
    <property type="evidence" value="ECO:0007669"/>
    <property type="project" value="TreeGrafter"/>
</dbReference>
<evidence type="ECO:0000256" key="3">
    <source>
        <dbReference type="ARBA" id="ARBA00022707"/>
    </source>
</evidence>
<dbReference type="EMBL" id="CAJOBJ010341372">
    <property type="protein sequence ID" value="CAF5195432.1"/>
    <property type="molecule type" value="Genomic_DNA"/>
</dbReference>
<evidence type="ECO:0000256" key="1">
    <source>
        <dbReference type="ARBA" id="ARBA00010603"/>
    </source>
</evidence>
<evidence type="ECO:0000256" key="4">
    <source>
        <dbReference type="ARBA" id="ARBA00023288"/>
    </source>
</evidence>